<reference evidence="1 2" key="1">
    <citation type="journal article" date="2022" name="Genome Biol. Evol.">
        <title>The Spruce Budworm Genome: Reconstructing the Evolutionary History of Antifreeze Proteins.</title>
        <authorList>
            <person name="Beliveau C."/>
            <person name="Gagne P."/>
            <person name="Picq S."/>
            <person name="Vernygora O."/>
            <person name="Keeling C.I."/>
            <person name="Pinkney K."/>
            <person name="Doucet D."/>
            <person name="Wen F."/>
            <person name="Johnston J.S."/>
            <person name="Maaroufi H."/>
            <person name="Boyle B."/>
            <person name="Laroche J."/>
            <person name="Dewar K."/>
            <person name="Juretic N."/>
            <person name="Blackburn G."/>
            <person name="Nisole A."/>
            <person name="Brunet B."/>
            <person name="Brandao M."/>
            <person name="Lumley L."/>
            <person name="Duan J."/>
            <person name="Quan G."/>
            <person name="Lucarotti C.J."/>
            <person name="Roe A.D."/>
            <person name="Sperling F.A.H."/>
            <person name="Levesque R.C."/>
            <person name="Cusson M."/>
        </authorList>
    </citation>
    <scope>NUCLEOTIDE SEQUENCE [LARGE SCALE GENOMIC DNA]</scope>
    <source>
        <strain evidence="1">Glfc:IPQL:Cfum</strain>
    </source>
</reference>
<accession>A0ACC0JAQ3</accession>
<gene>
    <name evidence="1" type="ORF">MSG28_008272</name>
</gene>
<protein>
    <submittedName>
        <fullName evidence="1">Uncharacterized protein</fullName>
    </submittedName>
</protein>
<keyword evidence="2" id="KW-1185">Reference proteome</keyword>
<evidence type="ECO:0000313" key="2">
    <source>
        <dbReference type="Proteomes" id="UP001064048"/>
    </source>
</evidence>
<name>A0ACC0JAQ3_CHOFU</name>
<evidence type="ECO:0000313" key="1">
    <source>
        <dbReference type="EMBL" id="KAI8421208.1"/>
    </source>
</evidence>
<dbReference type="Proteomes" id="UP001064048">
    <property type="component" value="Chromosome 13"/>
</dbReference>
<dbReference type="EMBL" id="CM046113">
    <property type="protein sequence ID" value="KAI8421208.1"/>
    <property type="molecule type" value="Genomic_DNA"/>
</dbReference>
<sequence length="567" mass="64155">MGKRKGKCAKKNSATKQGLEPENLVKAPHSFVIHRGHCGKDLIDLTKDFRKVMEPFTASQLKERKKNTIKDFLSVSGYLHVSHMMVFTETELGSYMRLARLPRGPTLTFKLHNYSLARDVVSSLRKQYVMMKAFQHAPLIVLNSFSGEGMHLKLMATMFQNMFPTINITSVKLKNIRRCVLMNYNPSTKVIDFRHYVIRAIPVGLNKGTKKVVQGKIPNLNRCKDMSEFFEKAALMSESEFEDDPTHQVVLPQSLASRGAAADSKSALRLFELGPRISLQLIKVEDGLMDGEVLFHELVEKTEEEKASIKKKRDAKKKQKEKRKAQQEENIKRKQREKDELKQKALEGIKKKKEGTESQRLMELAAAESQDAGASDDADDDAEYYRKEVGAEPDKDLFSAPRKRKADDDSVRGFKKMRLDKKLKKKYQPNQDGNKEGKFQNRDGGNRKFQNKEGGGRNFQNKDGGGGRNSHGKGGRNFPNKEGAGGGRKFQNNREGGGRQFHGKNRDGGRNFQNDREGGRKFNNKEGRNFQGNKGRVNKDGGKPKKVFGGKINKFKSGKQSKGKNRK</sequence>
<organism evidence="1 2">
    <name type="scientific">Choristoneura fumiferana</name>
    <name type="common">Spruce budworm moth</name>
    <name type="synonym">Archips fumiferana</name>
    <dbReference type="NCBI Taxonomy" id="7141"/>
    <lineage>
        <taxon>Eukaryota</taxon>
        <taxon>Metazoa</taxon>
        <taxon>Ecdysozoa</taxon>
        <taxon>Arthropoda</taxon>
        <taxon>Hexapoda</taxon>
        <taxon>Insecta</taxon>
        <taxon>Pterygota</taxon>
        <taxon>Neoptera</taxon>
        <taxon>Endopterygota</taxon>
        <taxon>Lepidoptera</taxon>
        <taxon>Glossata</taxon>
        <taxon>Ditrysia</taxon>
        <taxon>Tortricoidea</taxon>
        <taxon>Tortricidae</taxon>
        <taxon>Tortricinae</taxon>
        <taxon>Choristoneura</taxon>
    </lineage>
</organism>
<proteinExistence type="predicted"/>
<comment type="caution">
    <text evidence="1">The sequence shown here is derived from an EMBL/GenBank/DDBJ whole genome shotgun (WGS) entry which is preliminary data.</text>
</comment>